<dbReference type="Proteomes" id="UP000195152">
    <property type="component" value="Unassembled WGS sequence"/>
</dbReference>
<dbReference type="InterPro" id="IPR045864">
    <property type="entry name" value="aa-tRNA-synth_II/BPL/LPL"/>
</dbReference>
<keyword evidence="3" id="KW-0067">ATP-binding</keyword>
<protein>
    <recommendedName>
        <fullName evidence="6">Aminoacyl-transfer RNA synthetases class-II family profile domain-containing protein</fullName>
    </recommendedName>
</protein>
<dbReference type="InterPro" id="IPR006195">
    <property type="entry name" value="aa-tRNA-synth_II"/>
</dbReference>
<dbReference type="GO" id="GO:0006418">
    <property type="term" value="P:tRNA aminoacylation for protein translation"/>
    <property type="evidence" value="ECO:0007669"/>
    <property type="project" value="InterPro"/>
</dbReference>
<sequence length="380" mass="44239">MKINIQVEVNKMMYSTLEYQLRFFLPDLKQISFEKNNLELTFKSSSTITEKYVRKLVSNLIEKFSNVPLVNTKNVDYDISVLGEDEDLIRKYIKDFKNEVGKLSGLKISEYCTGLNLYKDELVNLFIQLDLLLIKLYKSLYDSKLIRPNSLLSTQDAYKAGYYSNGCQHLSFVSNLSHEFEEFENTIKEINSYSKVINKEQYSDSKYILNPALCVHCYPLLEEMGTNLGSSIFFTVLGKCFREESGNLNNKERLYEFQMGELVYIGDSKRINQLRDEWCAILGVFGEELGLDFKLETANDIFFDEFSTEKVFSQRVQDSKVEMNVYIPTLKKYISIGSVNFHKNHFTKEYDIKNENNNLESMCLAIGYDRLLLSLIEETK</sequence>
<evidence type="ECO:0000256" key="1">
    <source>
        <dbReference type="ARBA" id="ARBA00022598"/>
    </source>
</evidence>
<keyword evidence="1" id="KW-0436">Ligase</keyword>
<evidence type="ECO:0000313" key="8">
    <source>
        <dbReference type="Proteomes" id="UP000195152"/>
    </source>
</evidence>
<dbReference type="GO" id="GO:0004812">
    <property type="term" value="F:aminoacyl-tRNA ligase activity"/>
    <property type="evidence" value="ECO:0007669"/>
    <property type="project" value="UniProtKB-KW"/>
</dbReference>
<dbReference type="GO" id="GO:0005524">
    <property type="term" value="F:ATP binding"/>
    <property type="evidence" value="ECO:0007669"/>
    <property type="project" value="UniProtKB-KW"/>
</dbReference>
<dbReference type="AlphaFoldDB" id="A0A2C9YH94"/>
<dbReference type="GO" id="GO:0016740">
    <property type="term" value="F:transferase activity"/>
    <property type="evidence" value="ECO:0007669"/>
    <property type="project" value="UniProtKB-ARBA"/>
</dbReference>
<evidence type="ECO:0000256" key="5">
    <source>
        <dbReference type="ARBA" id="ARBA00023146"/>
    </source>
</evidence>
<dbReference type="SUPFAM" id="SSF55681">
    <property type="entry name" value="Class II aaRS and biotin synthetases"/>
    <property type="match status" value="1"/>
</dbReference>
<name>A0A2C9YH94_BACTU</name>
<keyword evidence="2" id="KW-0547">Nucleotide-binding</keyword>
<gene>
    <name evidence="7" type="ORF">BK699_05845</name>
</gene>
<reference evidence="7 8" key="1">
    <citation type="submission" date="2016-10" db="EMBL/GenBank/DDBJ databases">
        <title>Comparative genomics of Bacillus thuringiensis reveals a path to pathogens against multiple invertebrate hosts.</title>
        <authorList>
            <person name="Zheng J."/>
            <person name="Gao Q."/>
            <person name="Liu H."/>
            <person name="Peng D."/>
            <person name="Ruan L."/>
            <person name="Sun M."/>
        </authorList>
    </citation>
    <scope>NUCLEOTIDE SEQUENCE [LARGE SCALE GENOMIC DNA]</scope>
    <source>
        <strain evidence="7">BGSC 4AC1</strain>
    </source>
</reference>
<comment type="caution">
    <text evidence="7">The sequence shown here is derived from an EMBL/GenBank/DDBJ whole genome shotgun (WGS) entry which is preliminary data.</text>
</comment>
<proteinExistence type="predicted"/>
<dbReference type="RefSeq" id="WP_000700173.1">
    <property type="nucleotide sequence ID" value="NZ_NFCF01000053.1"/>
</dbReference>
<evidence type="ECO:0000259" key="6">
    <source>
        <dbReference type="PROSITE" id="PS50862"/>
    </source>
</evidence>
<dbReference type="EMBL" id="NFCF01000053">
    <property type="protein sequence ID" value="OTW52668.1"/>
    <property type="molecule type" value="Genomic_DNA"/>
</dbReference>
<dbReference type="GO" id="GO:0140096">
    <property type="term" value="F:catalytic activity, acting on a protein"/>
    <property type="evidence" value="ECO:0007669"/>
    <property type="project" value="UniProtKB-ARBA"/>
</dbReference>
<keyword evidence="4" id="KW-0648">Protein biosynthesis</keyword>
<evidence type="ECO:0000313" key="7">
    <source>
        <dbReference type="EMBL" id="OTW52668.1"/>
    </source>
</evidence>
<dbReference type="InterPro" id="IPR002314">
    <property type="entry name" value="aa-tRNA-synt_IIb"/>
</dbReference>
<dbReference type="Gene3D" id="3.30.930.10">
    <property type="entry name" value="Bira Bifunctional Protein, Domain 2"/>
    <property type="match status" value="1"/>
</dbReference>
<organism evidence="7 8">
    <name type="scientific">Bacillus thuringiensis serovar mexicanensis</name>
    <dbReference type="NCBI Taxonomy" id="180868"/>
    <lineage>
        <taxon>Bacteria</taxon>
        <taxon>Bacillati</taxon>
        <taxon>Bacillota</taxon>
        <taxon>Bacilli</taxon>
        <taxon>Bacillales</taxon>
        <taxon>Bacillaceae</taxon>
        <taxon>Bacillus</taxon>
        <taxon>Bacillus cereus group</taxon>
    </lineage>
</organism>
<dbReference type="PROSITE" id="PS50862">
    <property type="entry name" value="AA_TRNA_LIGASE_II"/>
    <property type="match status" value="1"/>
</dbReference>
<keyword evidence="5" id="KW-0030">Aminoacyl-tRNA synthetase</keyword>
<feature type="domain" description="Aminoacyl-transfer RNA synthetases class-II family profile" evidence="6">
    <location>
        <begin position="238"/>
        <end position="380"/>
    </location>
</feature>
<evidence type="ECO:0000256" key="4">
    <source>
        <dbReference type="ARBA" id="ARBA00022917"/>
    </source>
</evidence>
<dbReference type="Pfam" id="PF00587">
    <property type="entry name" value="tRNA-synt_2b"/>
    <property type="match status" value="1"/>
</dbReference>
<evidence type="ECO:0000256" key="3">
    <source>
        <dbReference type="ARBA" id="ARBA00022840"/>
    </source>
</evidence>
<accession>A0A2C9YH94</accession>
<evidence type="ECO:0000256" key="2">
    <source>
        <dbReference type="ARBA" id="ARBA00022741"/>
    </source>
</evidence>